<keyword evidence="1" id="KW-0812">Transmembrane</keyword>
<feature type="transmembrane region" description="Helical" evidence="1">
    <location>
        <begin position="102"/>
        <end position="121"/>
    </location>
</feature>
<accession>A0A4Y9STU5</accession>
<protein>
    <submittedName>
        <fullName evidence="2">DUF4345 domain-containing protein</fullName>
    </submittedName>
</protein>
<proteinExistence type="predicted"/>
<comment type="caution">
    <text evidence="2">The sequence shown here is derived from an EMBL/GenBank/DDBJ whole genome shotgun (WGS) entry which is preliminary data.</text>
</comment>
<dbReference type="Pfam" id="PF14248">
    <property type="entry name" value="DUF4345"/>
    <property type="match status" value="1"/>
</dbReference>
<sequence length="132" mass="14148">MSRKALQVTTAVLGLVPLLTGAVGMMGLSDPLYAPLGLPNAPVLDSNMRFFSGVWMGLGIAILWMVPRIEVSTVLFRTAWGMIFIGGIGRVLSMLGSGLPPIPFLAFTALELLGAPLFIWWQARVARTASAY</sequence>
<keyword evidence="1" id="KW-0472">Membrane</keyword>
<dbReference type="OrthoDB" id="9027324at2"/>
<feature type="transmembrane region" description="Helical" evidence="1">
    <location>
        <begin position="48"/>
        <end position="66"/>
    </location>
</feature>
<keyword evidence="1" id="KW-1133">Transmembrane helix</keyword>
<name>A0A4Y9STU5_9BURK</name>
<feature type="transmembrane region" description="Helical" evidence="1">
    <location>
        <begin position="78"/>
        <end position="96"/>
    </location>
</feature>
<dbReference type="EMBL" id="SPVF01000006">
    <property type="protein sequence ID" value="TFW30222.1"/>
    <property type="molecule type" value="Genomic_DNA"/>
</dbReference>
<dbReference type="Proteomes" id="UP000298438">
    <property type="component" value="Unassembled WGS sequence"/>
</dbReference>
<evidence type="ECO:0000313" key="2">
    <source>
        <dbReference type="EMBL" id="TFW30222.1"/>
    </source>
</evidence>
<gene>
    <name evidence="2" type="ORF">E4L96_00225</name>
</gene>
<dbReference type="InterPro" id="IPR025597">
    <property type="entry name" value="DUF4345"/>
</dbReference>
<evidence type="ECO:0000313" key="3">
    <source>
        <dbReference type="Proteomes" id="UP000298438"/>
    </source>
</evidence>
<reference evidence="2 3" key="1">
    <citation type="submission" date="2019-03" db="EMBL/GenBank/DDBJ databases">
        <title>Draft Genome Sequence of Massilia arenosa sp. nov., a Novel Massilia Species Isolated from a Sandy-loam Maize Soil.</title>
        <authorList>
            <person name="Raths R."/>
            <person name="Peta V."/>
            <person name="Bucking H."/>
        </authorList>
    </citation>
    <scope>NUCLEOTIDE SEQUENCE [LARGE SCALE GENOMIC DNA]</scope>
    <source>
        <strain evidence="2 3">MC02</strain>
    </source>
</reference>
<organism evidence="2 3">
    <name type="scientific">Zemynaea arenosa</name>
    <dbReference type="NCBI Taxonomy" id="2561931"/>
    <lineage>
        <taxon>Bacteria</taxon>
        <taxon>Pseudomonadati</taxon>
        <taxon>Pseudomonadota</taxon>
        <taxon>Betaproteobacteria</taxon>
        <taxon>Burkholderiales</taxon>
        <taxon>Oxalobacteraceae</taxon>
        <taxon>Telluria group</taxon>
        <taxon>Zemynaea</taxon>
    </lineage>
</organism>
<dbReference type="RefSeq" id="WP_135205231.1">
    <property type="nucleotide sequence ID" value="NZ_SPVF01000006.1"/>
</dbReference>
<evidence type="ECO:0000256" key="1">
    <source>
        <dbReference type="SAM" id="Phobius"/>
    </source>
</evidence>
<dbReference type="AlphaFoldDB" id="A0A4Y9STU5"/>
<keyword evidence="3" id="KW-1185">Reference proteome</keyword>